<name>A0ABU9UF38_9SPIR</name>
<accession>A0ABU9UF38</accession>
<dbReference type="EMBL" id="JBCHKQ010000005">
    <property type="protein sequence ID" value="MEM5948782.1"/>
    <property type="molecule type" value="Genomic_DNA"/>
</dbReference>
<gene>
    <name evidence="1" type="ORF">WKV44_09550</name>
</gene>
<dbReference type="RefSeq" id="WP_420070232.1">
    <property type="nucleotide sequence ID" value="NZ_JBCHKQ010000005.1"/>
</dbReference>
<evidence type="ECO:0000313" key="2">
    <source>
        <dbReference type="Proteomes" id="UP001466331"/>
    </source>
</evidence>
<protein>
    <submittedName>
        <fullName evidence="1">DUF2225 domain-containing protein</fullName>
    </submittedName>
</protein>
<organism evidence="1 2">
    <name type="scientific">Rarispira pelagica</name>
    <dbReference type="NCBI Taxonomy" id="3141764"/>
    <lineage>
        <taxon>Bacteria</taxon>
        <taxon>Pseudomonadati</taxon>
        <taxon>Spirochaetota</taxon>
        <taxon>Spirochaetia</taxon>
        <taxon>Winmispirales</taxon>
        <taxon>Winmispiraceae</taxon>
        <taxon>Rarispira</taxon>
    </lineage>
</organism>
<dbReference type="Proteomes" id="UP001466331">
    <property type="component" value="Unassembled WGS sequence"/>
</dbReference>
<comment type="caution">
    <text evidence="1">The sequence shown here is derived from an EMBL/GenBank/DDBJ whole genome shotgun (WGS) entry which is preliminary data.</text>
</comment>
<evidence type="ECO:0000313" key="1">
    <source>
        <dbReference type="EMBL" id="MEM5948782.1"/>
    </source>
</evidence>
<sequence>MGDFSDNQRRITFFSKKSTTCPVCDTEFFREDLLSGRGRLIAGPLTMELRRLYEPSKKYGAVYPLIYPITVCPSCLYAAYPDDFLRPSDSALPVLSAQISERKKYMESLFPDLSFVDNRRLEEGIASYILAMMCYEHFDKDFAPTFKMGLSALRAAWLSLDLQTVTGDESWNLLARHLYRKARFLYLRAVELEQKAKEVFSRQKNMGPDLDKNYGYDGVLYLAGILDYRYGPRENKEQRIASLKKAKQIVARIFGMGRASKNKPQVLLDNARDIYDAMRAELKEMGVEGD</sequence>
<reference evidence="1 2" key="1">
    <citation type="submission" date="2024-03" db="EMBL/GenBank/DDBJ databases">
        <title>Ignisphaera cupida sp. nov., a hyperthermophilic hydrolytic archaeon from a hot spring of Kamchatka, and proposal of Ignisphaeraceae fam. nov.</title>
        <authorList>
            <person name="Podosokorskaya O.A."/>
            <person name="Elcheninov A.G."/>
            <person name="Maltseva A.I."/>
            <person name="Zayulina K.S."/>
            <person name="Novikov A."/>
            <person name="Merkel A.Y."/>
        </authorList>
    </citation>
    <scope>NUCLEOTIDE SEQUENCE [LARGE SCALE GENOMIC DNA]</scope>
    <source>
        <strain evidence="1 2">38H-sp</strain>
    </source>
</reference>
<dbReference type="Pfam" id="PF09986">
    <property type="entry name" value="DUF2225"/>
    <property type="match status" value="1"/>
</dbReference>
<proteinExistence type="predicted"/>
<dbReference type="InterPro" id="IPR018708">
    <property type="entry name" value="DUF2225"/>
</dbReference>
<keyword evidence="2" id="KW-1185">Reference proteome</keyword>